<sequence length="413" mass="45790">MINFTVDGDDEIENLLSLYKARGISLELNRMQAALKNLGNPYNEIPAIQVIGTNGKGSIVSFLESCLKEARIKIGCSTSPHLVSWRERIRINGQEISSQDFLKILTKFQAIAKSYRLTPFELIILSAFDYFYSNQVELMVLEVGLGGKLDATTAHPFRPLIAIGGIGLDHCEYLGNTLTAITKEKAAVISYGSTVISSPQEPEVKRVIEKVVSKNNARIIWVEPLSKDWELGIAGEIQRTNAAVAKGILEALPSFGWEVNQTTIRRGLSLAKWPGRLQKASWGNMPLILDGAHNEHAANQLAKERLLWPSESNGIFWIFGIQAHKDGPEIIRKLLKVNDLGWVVPVPNTKSWSKSNLCKTYPEMSNQLNEANSVAKVLEKISSGEMCKDKKTIVITGSLLLIGNLLRKDLLLF</sequence>
<keyword evidence="6" id="KW-0460">Magnesium</keyword>
<evidence type="ECO:0000256" key="7">
    <source>
        <dbReference type="PIRNR" id="PIRNR001563"/>
    </source>
</evidence>
<dbReference type="GO" id="GO:0005737">
    <property type="term" value="C:cytoplasm"/>
    <property type="evidence" value="ECO:0007669"/>
    <property type="project" value="TreeGrafter"/>
</dbReference>
<dbReference type="InterPro" id="IPR036615">
    <property type="entry name" value="Mur_ligase_C_dom_sf"/>
</dbReference>
<protein>
    <submittedName>
        <fullName evidence="8">Putuative bifunctional Dihydrofolate/Folylpolyglutamate synthase</fullName>
        <ecNumber evidence="8">6.3.2.12</ecNumber>
        <ecNumber evidence="8">6.3.2.17</ecNumber>
    </submittedName>
</protein>
<accession>A9BBR9</accession>
<dbReference type="InterPro" id="IPR001645">
    <property type="entry name" value="Folylpolyglutamate_synth"/>
</dbReference>
<organism evidence="8 9">
    <name type="scientific">Prochlorococcus marinus (strain MIT 9211)</name>
    <dbReference type="NCBI Taxonomy" id="93059"/>
    <lineage>
        <taxon>Bacteria</taxon>
        <taxon>Bacillati</taxon>
        <taxon>Cyanobacteriota</taxon>
        <taxon>Cyanophyceae</taxon>
        <taxon>Synechococcales</taxon>
        <taxon>Prochlorococcaceae</taxon>
        <taxon>Prochlorococcus</taxon>
    </lineage>
</organism>
<dbReference type="GO" id="GO:0008841">
    <property type="term" value="F:dihydrofolate synthase activity"/>
    <property type="evidence" value="ECO:0007669"/>
    <property type="project" value="UniProtKB-EC"/>
</dbReference>
<evidence type="ECO:0000256" key="6">
    <source>
        <dbReference type="ARBA" id="ARBA00022842"/>
    </source>
</evidence>
<dbReference type="GO" id="GO:0005524">
    <property type="term" value="F:ATP binding"/>
    <property type="evidence" value="ECO:0007669"/>
    <property type="project" value="UniProtKB-KW"/>
</dbReference>
<dbReference type="PANTHER" id="PTHR11136">
    <property type="entry name" value="FOLYLPOLYGLUTAMATE SYNTHASE-RELATED"/>
    <property type="match status" value="1"/>
</dbReference>
<evidence type="ECO:0000256" key="1">
    <source>
        <dbReference type="ARBA" id="ARBA00008276"/>
    </source>
</evidence>
<name>A9BBR9_PROM4</name>
<keyword evidence="5 7" id="KW-0067">ATP-binding</keyword>
<keyword evidence="3" id="KW-0479">Metal-binding</keyword>
<dbReference type="RefSeq" id="WP_012195902.1">
    <property type="nucleotide sequence ID" value="NC_009976.1"/>
</dbReference>
<dbReference type="PIRSF" id="PIRSF001563">
    <property type="entry name" value="Folylpolyglu_synth"/>
    <property type="match status" value="1"/>
</dbReference>
<dbReference type="EC" id="6.3.2.12" evidence="8"/>
<evidence type="ECO:0000256" key="4">
    <source>
        <dbReference type="ARBA" id="ARBA00022741"/>
    </source>
</evidence>
<dbReference type="EMBL" id="CP000878">
    <property type="protein sequence ID" value="ABX09281.1"/>
    <property type="molecule type" value="Genomic_DNA"/>
</dbReference>
<dbReference type="eggNOG" id="COG0285">
    <property type="taxonomic scope" value="Bacteria"/>
</dbReference>
<evidence type="ECO:0000313" key="9">
    <source>
        <dbReference type="Proteomes" id="UP000000788"/>
    </source>
</evidence>
<dbReference type="HOGENOM" id="CLU_015869_1_1_3"/>
<comment type="similarity">
    <text evidence="1 7">Belongs to the folylpolyglutamate synthase family.</text>
</comment>
<dbReference type="GO" id="GO:0046872">
    <property type="term" value="F:metal ion binding"/>
    <property type="evidence" value="ECO:0007669"/>
    <property type="project" value="UniProtKB-KW"/>
</dbReference>
<dbReference type="SUPFAM" id="SSF53244">
    <property type="entry name" value="MurD-like peptide ligases, peptide-binding domain"/>
    <property type="match status" value="1"/>
</dbReference>
<keyword evidence="9" id="KW-1185">Reference proteome</keyword>
<dbReference type="NCBIfam" id="TIGR01499">
    <property type="entry name" value="folC"/>
    <property type="match status" value="1"/>
</dbReference>
<dbReference type="InterPro" id="IPR036565">
    <property type="entry name" value="Mur-like_cat_sf"/>
</dbReference>
<evidence type="ECO:0000313" key="8">
    <source>
        <dbReference type="EMBL" id="ABX09281.1"/>
    </source>
</evidence>
<keyword evidence="4 7" id="KW-0547">Nucleotide-binding</keyword>
<dbReference type="EC" id="6.3.2.17" evidence="8"/>
<dbReference type="KEGG" id="pmj:P9211_13501"/>
<gene>
    <name evidence="8" type="primary">folC</name>
    <name evidence="8" type="ordered locus">P9211_13501</name>
</gene>
<proteinExistence type="inferred from homology"/>
<keyword evidence="2 7" id="KW-0436">Ligase</keyword>
<dbReference type="Proteomes" id="UP000000788">
    <property type="component" value="Chromosome"/>
</dbReference>
<dbReference type="Gene3D" id="3.90.190.20">
    <property type="entry name" value="Mur ligase, C-terminal domain"/>
    <property type="match status" value="1"/>
</dbReference>
<dbReference type="STRING" id="93059.P9211_13501"/>
<evidence type="ECO:0000256" key="2">
    <source>
        <dbReference type="ARBA" id="ARBA00022598"/>
    </source>
</evidence>
<dbReference type="AlphaFoldDB" id="A9BBR9"/>
<evidence type="ECO:0000256" key="3">
    <source>
        <dbReference type="ARBA" id="ARBA00022723"/>
    </source>
</evidence>
<reference evidence="8 9" key="1">
    <citation type="journal article" date="2007" name="PLoS Genet.">
        <title>Patterns and implications of gene gain and loss in the evolution of Prochlorococcus.</title>
        <authorList>
            <person name="Kettler G.C."/>
            <person name="Martiny A.C."/>
            <person name="Huang K."/>
            <person name="Zucker J."/>
            <person name="Coleman M.L."/>
            <person name="Rodrigue S."/>
            <person name="Chen F."/>
            <person name="Lapidus A."/>
            <person name="Ferriera S."/>
            <person name="Johnson J."/>
            <person name="Steglich C."/>
            <person name="Church G.M."/>
            <person name="Richardson P."/>
            <person name="Chisholm S.W."/>
        </authorList>
    </citation>
    <scope>NUCLEOTIDE SEQUENCE [LARGE SCALE GENOMIC DNA]</scope>
    <source>
        <strain evidence="9">MIT 9211</strain>
    </source>
</reference>
<dbReference type="GO" id="GO:0004326">
    <property type="term" value="F:tetrahydrofolylpolyglutamate synthase activity"/>
    <property type="evidence" value="ECO:0007669"/>
    <property type="project" value="UniProtKB-EC"/>
</dbReference>
<dbReference type="PANTHER" id="PTHR11136:SF0">
    <property type="entry name" value="DIHYDROFOLATE SYNTHETASE-RELATED"/>
    <property type="match status" value="1"/>
</dbReference>
<dbReference type="Gene3D" id="3.40.1190.10">
    <property type="entry name" value="Mur-like, catalytic domain"/>
    <property type="match status" value="1"/>
</dbReference>
<evidence type="ECO:0000256" key="5">
    <source>
        <dbReference type="ARBA" id="ARBA00022840"/>
    </source>
</evidence>
<dbReference type="SUPFAM" id="SSF53623">
    <property type="entry name" value="MurD-like peptide ligases, catalytic domain"/>
    <property type="match status" value="1"/>
</dbReference>